<evidence type="ECO:0000313" key="3">
    <source>
        <dbReference type="EMBL" id="CAF4634334.1"/>
    </source>
</evidence>
<dbReference type="EMBL" id="CAJNYU010000826">
    <property type="protein sequence ID" value="CAF3392119.1"/>
    <property type="molecule type" value="Genomic_DNA"/>
</dbReference>
<dbReference type="Proteomes" id="UP000663869">
    <property type="component" value="Unassembled WGS sequence"/>
</dbReference>
<gene>
    <name evidence="2" type="ORF">FME351_LOCUS8248</name>
    <name evidence="3" type="ORF">TSG867_LOCUS29795</name>
</gene>
<dbReference type="PANTHER" id="PTHR22576">
    <property type="entry name" value="MUCOSA ASSOCIATED LYMPHOID TISSUE LYMPHOMA TRANSLOCATION PROTEIN 1/PARACASPASE"/>
    <property type="match status" value="1"/>
</dbReference>
<dbReference type="PANTHER" id="PTHR22576:SF37">
    <property type="entry name" value="MUCOSA-ASSOCIATED LYMPHOID TISSUE LYMPHOMA TRANSLOCATION PROTEIN 1"/>
    <property type="match status" value="1"/>
</dbReference>
<evidence type="ECO:0000313" key="2">
    <source>
        <dbReference type="EMBL" id="CAF3392119.1"/>
    </source>
</evidence>
<evidence type="ECO:0000313" key="4">
    <source>
        <dbReference type="Proteomes" id="UP000663869"/>
    </source>
</evidence>
<organism evidence="2 4">
    <name type="scientific">Rotaria socialis</name>
    <dbReference type="NCBI Taxonomy" id="392032"/>
    <lineage>
        <taxon>Eukaryota</taxon>
        <taxon>Metazoa</taxon>
        <taxon>Spiralia</taxon>
        <taxon>Gnathifera</taxon>
        <taxon>Rotifera</taxon>
        <taxon>Eurotatoria</taxon>
        <taxon>Bdelloidea</taxon>
        <taxon>Philodinida</taxon>
        <taxon>Philodinidae</taxon>
        <taxon>Rotaria</taxon>
    </lineage>
</organism>
<dbReference type="SUPFAM" id="SSF52129">
    <property type="entry name" value="Caspase-like"/>
    <property type="match status" value="1"/>
</dbReference>
<dbReference type="SUPFAM" id="SSF56399">
    <property type="entry name" value="ADP-ribosylation"/>
    <property type="match status" value="1"/>
</dbReference>
<dbReference type="InterPro" id="IPR001309">
    <property type="entry name" value="Pept_C14_p20"/>
</dbReference>
<feature type="domain" description="Caspase family p20" evidence="1">
    <location>
        <begin position="11"/>
        <end position="85"/>
    </location>
</feature>
<dbReference type="InterPro" id="IPR052039">
    <property type="entry name" value="Caspase-related_regulators"/>
</dbReference>
<dbReference type="Pfam" id="PF00656">
    <property type="entry name" value="Peptidase_C14"/>
    <property type="match status" value="1"/>
</dbReference>
<comment type="caution">
    <text evidence="2">The sequence shown here is derived from an EMBL/GenBank/DDBJ whole genome shotgun (WGS) entry which is preliminary data.</text>
</comment>
<dbReference type="EMBL" id="CAJOBQ010004365">
    <property type="protein sequence ID" value="CAF4634334.1"/>
    <property type="molecule type" value="Genomic_DNA"/>
</dbReference>
<proteinExistence type="predicted"/>
<sequence>MAVSNKNLSSPRKLALIIGNQKYQSENKQRYAINNATDFSNVLESINFTTTKACDISKQDMASQIVDFRNKINDGDLILFYFSGHVYQANGKTYLIPTNDSNIEKECDFDDFAINFEGTVKRLVEKNPSFVTIFLLDYCSPYVLMNGSAAKLKTNGKGLSEIQPPPGTFIQFACSANQTSLAVLGANRNSLYTKHLLQNITEENVPISDLFRRVRNAVHQESNQRQIPLSMDGLRQHKQASLNEVIVARLRTQDFLSKEPLSQSEYRYYERCKEYYRGTGKPLVSVASEVLDNSIGLTSSILKFGIDDNYCNFDVQDFLTTFCEKMPLKMDDIVVKGIQAGSVIMTVAITGETKSNDKKRCLQLVYKSFTDSLQDELGKMKTFFIFMGPEESLLKIQKYQEKLYLHPEFNRVYVRGRDFWQGALSDGKGRGSPYYCPVGWKRWSFYVTDRFDEKFNGWCICYHGTKFAYGISILLNGLKPAYRHEHGAGIYVTPSINYASHPRYAEVKQIPSSFRNTFKLGDYIQYVLECRVHPNSIKKIVLETLRCKNNVRIDPNIENERLEWVIDTSKKTIVDFNDPESPIVCTGLMIRVTQDHPGLLPESQWWFASHLCESENCCKAGIELSILTRKLQRGSTCSIIYD</sequence>
<name>A0A817ZQ12_9BILA</name>
<dbReference type="PROSITE" id="PS50208">
    <property type="entry name" value="CASPASE_P20"/>
    <property type="match status" value="1"/>
</dbReference>
<reference evidence="2" key="1">
    <citation type="submission" date="2021-02" db="EMBL/GenBank/DDBJ databases">
        <authorList>
            <person name="Nowell W R."/>
        </authorList>
    </citation>
    <scope>NUCLEOTIDE SEQUENCE</scope>
</reference>
<dbReference type="InterPro" id="IPR029030">
    <property type="entry name" value="Caspase-like_dom_sf"/>
</dbReference>
<dbReference type="GO" id="GO:0006508">
    <property type="term" value="P:proteolysis"/>
    <property type="evidence" value="ECO:0007669"/>
    <property type="project" value="InterPro"/>
</dbReference>
<dbReference type="Proteomes" id="UP000663862">
    <property type="component" value="Unassembled WGS sequence"/>
</dbReference>
<dbReference type="Gene3D" id="3.40.50.1460">
    <property type="match status" value="1"/>
</dbReference>
<dbReference type="AlphaFoldDB" id="A0A817ZQ12"/>
<accession>A0A817ZQ12</accession>
<dbReference type="InterPro" id="IPR011600">
    <property type="entry name" value="Pept_C14_caspase"/>
</dbReference>
<evidence type="ECO:0000259" key="1">
    <source>
        <dbReference type="PROSITE" id="PS50208"/>
    </source>
</evidence>
<dbReference type="GO" id="GO:0004197">
    <property type="term" value="F:cysteine-type endopeptidase activity"/>
    <property type="evidence" value="ECO:0007669"/>
    <property type="project" value="InterPro"/>
</dbReference>
<protein>
    <recommendedName>
        <fullName evidence="1">Caspase family p20 domain-containing protein</fullName>
    </recommendedName>
</protein>